<evidence type="ECO:0000313" key="3">
    <source>
        <dbReference type="Proteomes" id="UP000823926"/>
    </source>
</evidence>
<dbReference type="InterPro" id="IPR011467">
    <property type="entry name" value="DUF1573"/>
</dbReference>
<feature type="compositionally biased region" description="Low complexity" evidence="1">
    <location>
        <begin position="152"/>
        <end position="164"/>
    </location>
</feature>
<reference evidence="2" key="1">
    <citation type="journal article" date="2021" name="PeerJ">
        <title>Extensive microbial diversity within the chicken gut microbiome revealed by metagenomics and culture.</title>
        <authorList>
            <person name="Gilroy R."/>
            <person name="Ravi A."/>
            <person name="Getino M."/>
            <person name="Pursley I."/>
            <person name="Horton D.L."/>
            <person name="Alikhan N.F."/>
            <person name="Baker D."/>
            <person name="Gharbi K."/>
            <person name="Hall N."/>
            <person name="Watson M."/>
            <person name="Adriaenssens E.M."/>
            <person name="Foster-Nyarko E."/>
            <person name="Jarju S."/>
            <person name="Secka A."/>
            <person name="Antonio M."/>
            <person name="Oren A."/>
            <person name="Chaudhuri R.R."/>
            <person name="La Ragione R."/>
            <person name="Hildebrand F."/>
            <person name="Pallen M.J."/>
        </authorList>
    </citation>
    <scope>NUCLEOTIDE SEQUENCE</scope>
    <source>
        <strain evidence="2">ChiBcec15-1070</strain>
    </source>
</reference>
<gene>
    <name evidence="2" type="ORF">H9888_06330</name>
</gene>
<evidence type="ECO:0000256" key="1">
    <source>
        <dbReference type="SAM" id="MobiDB-lite"/>
    </source>
</evidence>
<dbReference type="Pfam" id="PF07610">
    <property type="entry name" value="DUF1573"/>
    <property type="match status" value="1"/>
</dbReference>
<dbReference type="AlphaFoldDB" id="A0A9D1QF69"/>
<accession>A0A9D1QF69</accession>
<dbReference type="PROSITE" id="PS51257">
    <property type="entry name" value="PROKAR_LIPOPROTEIN"/>
    <property type="match status" value="1"/>
</dbReference>
<name>A0A9D1QF69_9BACT</name>
<dbReference type="PANTHER" id="PTHR37833">
    <property type="entry name" value="LIPOPROTEIN-RELATED"/>
    <property type="match status" value="1"/>
</dbReference>
<feature type="region of interest" description="Disordered" evidence="1">
    <location>
        <begin position="149"/>
        <end position="172"/>
    </location>
</feature>
<reference evidence="2" key="2">
    <citation type="submission" date="2021-04" db="EMBL/GenBank/DDBJ databases">
        <authorList>
            <person name="Gilroy R."/>
        </authorList>
    </citation>
    <scope>NUCLEOTIDE SEQUENCE</scope>
    <source>
        <strain evidence="2">ChiBcec15-1070</strain>
    </source>
</reference>
<dbReference type="Gene3D" id="2.60.40.10">
    <property type="entry name" value="Immunoglobulins"/>
    <property type="match status" value="1"/>
</dbReference>
<comment type="caution">
    <text evidence="2">The sequence shown here is derived from an EMBL/GenBank/DDBJ whole genome shotgun (WGS) entry which is preliminary data.</text>
</comment>
<sequence>MKKSSLQLILFAGVLAGLMSCSGRVEPTSVEIKDPVRHYYPIPTGDELLVVYEVTNTGNRPLVISEIQTSCGCIAYDDSKRIIPPGAQQELRFRYDSFKNLGYVRHQIRLYGNFESGSSKVLEFDVDVIPPSDHPRDYEELYFETNRSRNLSPAASSPAAASRSGYYVNEPD</sequence>
<dbReference type="EMBL" id="DXHL01000030">
    <property type="protein sequence ID" value="HIW11100.1"/>
    <property type="molecule type" value="Genomic_DNA"/>
</dbReference>
<dbReference type="PANTHER" id="PTHR37833:SF1">
    <property type="entry name" value="SIGNAL PEPTIDE PROTEIN"/>
    <property type="match status" value="1"/>
</dbReference>
<protein>
    <submittedName>
        <fullName evidence="2">DUF1573 domain-containing protein</fullName>
    </submittedName>
</protein>
<dbReference type="Proteomes" id="UP000823926">
    <property type="component" value="Unassembled WGS sequence"/>
</dbReference>
<proteinExistence type="predicted"/>
<organism evidence="2 3">
    <name type="scientific">Candidatus Rikenella faecigallinarum</name>
    <dbReference type="NCBI Taxonomy" id="2838745"/>
    <lineage>
        <taxon>Bacteria</taxon>
        <taxon>Pseudomonadati</taxon>
        <taxon>Bacteroidota</taxon>
        <taxon>Bacteroidia</taxon>
        <taxon>Bacteroidales</taxon>
        <taxon>Rikenellaceae</taxon>
        <taxon>Rikenella</taxon>
    </lineage>
</organism>
<dbReference type="InterPro" id="IPR013783">
    <property type="entry name" value="Ig-like_fold"/>
</dbReference>
<evidence type="ECO:0000313" key="2">
    <source>
        <dbReference type="EMBL" id="HIW11100.1"/>
    </source>
</evidence>